<evidence type="ECO:0000313" key="3">
    <source>
        <dbReference type="Proteomes" id="UP000325081"/>
    </source>
</evidence>
<organism evidence="2 3">
    <name type="scientific">Striga asiatica</name>
    <name type="common">Asiatic witchweed</name>
    <name type="synonym">Buchnera asiatica</name>
    <dbReference type="NCBI Taxonomy" id="4170"/>
    <lineage>
        <taxon>Eukaryota</taxon>
        <taxon>Viridiplantae</taxon>
        <taxon>Streptophyta</taxon>
        <taxon>Embryophyta</taxon>
        <taxon>Tracheophyta</taxon>
        <taxon>Spermatophyta</taxon>
        <taxon>Magnoliopsida</taxon>
        <taxon>eudicotyledons</taxon>
        <taxon>Gunneridae</taxon>
        <taxon>Pentapetalae</taxon>
        <taxon>asterids</taxon>
        <taxon>lamiids</taxon>
        <taxon>Lamiales</taxon>
        <taxon>Orobanchaceae</taxon>
        <taxon>Buchnereae</taxon>
        <taxon>Striga</taxon>
    </lineage>
</organism>
<name>A0A5A7P7P6_STRAF</name>
<comment type="caution">
    <text evidence="2">The sequence shown here is derived from an EMBL/GenBank/DDBJ whole genome shotgun (WGS) entry which is preliminary data.</text>
</comment>
<reference evidence="3" key="1">
    <citation type="journal article" date="2019" name="Curr. Biol.">
        <title>Genome Sequence of Striga asiatica Provides Insight into the Evolution of Plant Parasitism.</title>
        <authorList>
            <person name="Yoshida S."/>
            <person name="Kim S."/>
            <person name="Wafula E.K."/>
            <person name="Tanskanen J."/>
            <person name="Kim Y.M."/>
            <person name="Honaas L."/>
            <person name="Yang Z."/>
            <person name="Spallek T."/>
            <person name="Conn C.E."/>
            <person name="Ichihashi Y."/>
            <person name="Cheong K."/>
            <person name="Cui S."/>
            <person name="Der J.P."/>
            <person name="Gundlach H."/>
            <person name="Jiao Y."/>
            <person name="Hori C."/>
            <person name="Ishida J.K."/>
            <person name="Kasahara H."/>
            <person name="Kiba T."/>
            <person name="Kim M.S."/>
            <person name="Koo N."/>
            <person name="Laohavisit A."/>
            <person name="Lee Y.H."/>
            <person name="Lumba S."/>
            <person name="McCourt P."/>
            <person name="Mortimer J.C."/>
            <person name="Mutuku J.M."/>
            <person name="Nomura T."/>
            <person name="Sasaki-Sekimoto Y."/>
            <person name="Seto Y."/>
            <person name="Wang Y."/>
            <person name="Wakatake T."/>
            <person name="Sakakibara H."/>
            <person name="Demura T."/>
            <person name="Yamaguchi S."/>
            <person name="Yoneyama K."/>
            <person name="Manabe R.I."/>
            <person name="Nelson D.C."/>
            <person name="Schulman A.H."/>
            <person name="Timko M.P."/>
            <person name="dePamphilis C.W."/>
            <person name="Choi D."/>
            <person name="Shirasu K."/>
        </authorList>
    </citation>
    <scope>NUCLEOTIDE SEQUENCE [LARGE SCALE GENOMIC DNA]</scope>
    <source>
        <strain evidence="3">cv. UVA1</strain>
    </source>
</reference>
<sequence length="149" mass="16718">MAQAVKIEDRTSIMSSPKKAYDFFKYDLKDMNKVAPQLFNSAKVVDGKAGQPGGTIQYELFVFGEKITIKLKAEKIDDAKRSITFGVVQENKNDKNTALMIKVTVNNGNITWSLQFADSKEVSEDVTNIIKGVIDLIIRALDIYLQFSF</sequence>
<feature type="domain" description="Bet v I/Major latex protein" evidence="1">
    <location>
        <begin position="4"/>
        <end position="89"/>
    </location>
</feature>
<dbReference type="Proteomes" id="UP000325081">
    <property type="component" value="Unassembled WGS sequence"/>
</dbReference>
<dbReference type="InterPro" id="IPR023393">
    <property type="entry name" value="START-like_dom_sf"/>
</dbReference>
<proteinExistence type="predicted"/>
<dbReference type="EMBL" id="BKCP01003335">
    <property type="protein sequence ID" value="GER28853.1"/>
    <property type="molecule type" value="Genomic_DNA"/>
</dbReference>
<dbReference type="InterPro" id="IPR000916">
    <property type="entry name" value="Bet_v_I/MLP"/>
</dbReference>
<dbReference type="Gene3D" id="3.30.530.20">
    <property type="match status" value="1"/>
</dbReference>
<dbReference type="GO" id="GO:0006952">
    <property type="term" value="P:defense response"/>
    <property type="evidence" value="ECO:0007669"/>
    <property type="project" value="InterPro"/>
</dbReference>
<dbReference type="Pfam" id="PF00407">
    <property type="entry name" value="Bet_v_1"/>
    <property type="match status" value="1"/>
</dbReference>
<evidence type="ECO:0000259" key="1">
    <source>
        <dbReference type="Pfam" id="PF00407"/>
    </source>
</evidence>
<evidence type="ECO:0000313" key="2">
    <source>
        <dbReference type="EMBL" id="GER28853.1"/>
    </source>
</evidence>
<dbReference type="PANTHER" id="PTHR31907">
    <property type="entry name" value="MLP-LIKE PROTEIN 423"/>
    <property type="match status" value="1"/>
</dbReference>
<keyword evidence="3" id="KW-1185">Reference proteome</keyword>
<gene>
    <name evidence="2" type="ORF">STAS_04677</name>
</gene>
<protein>
    <submittedName>
        <fullName evidence="2">Major latex-like protein</fullName>
    </submittedName>
</protein>
<dbReference type="InterPro" id="IPR051761">
    <property type="entry name" value="MLP-like_ligand-binding"/>
</dbReference>
<dbReference type="AlphaFoldDB" id="A0A5A7P7P6"/>
<dbReference type="OrthoDB" id="886344at2759"/>
<dbReference type="SUPFAM" id="SSF55961">
    <property type="entry name" value="Bet v1-like"/>
    <property type="match status" value="1"/>
</dbReference>
<accession>A0A5A7P7P6</accession>